<dbReference type="PANTHER" id="PTHR30221:SF8">
    <property type="entry name" value="SMALL-CONDUCTANCE MECHANOSENSITIVE CHANNEL"/>
    <property type="match status" value="1"/>
</dbReference>
<proteinExistence type="inferred from homology"/>
<evidence type="ECO:0000256" key="4">
    <source>
        <dbReference type="ARBA" id="ARBA00022692"/>
    </source>
</evidence>
<dbReference type="PANTHER" id="PTHR30221">
    <property type="entry name" value="SMALL-CONDUCTANCE MECHANOSENSITIVE CHANNEL"/>
    <property type="match status" value="1"/>
</dbReference>
<accession>A0A9D2G939</accession>
<dbReference type="AlphaFoldDB" id="A0A9D2G939"/>
<dbReference type="Proteomes" id="UP000824116">
    <property type="component" value="Unassembled WGS sequence"/>
</dbReference>
<dbReference type="InterPro" id="IPR006686">
    <property type="entry name" value="MscS_channel_CS"/>
</dbReference>
<organism evidence="10 11">
    <name type="scientific">Candidatus Mediterraneibacter stercoravium</name>
    <dbReference type="NCBI Taxonomy" id="2838685"/>
    <lineage>
        <taxon>Bacteria</taxon>
        <taxon>Bacillati</taxon>
        <taxon>Bacillota</taxon>
        <taxon>Clostridia</taxon>
        <taxon>Lachnospirales</taxon>
        <taxon>Lachnospiraceae</taxon>
        <taxon>Mediterraneibacter</taxon>
    </lineage>
</organism>
<feature type="domain" description="Mechanosensitive ion channel MscS C-terminal" evidence="9">
    <location>
        <begin position="224"/>
        <end position="304"/>
    </location>
</feature>
<evidence type="ECO:0000259" key="8">
    <source>
        <dbReference type="Pfam" id="PF00924"/>
    </source>
</evidence>
<feature type="transmembrane region" description="Helical" evidence="7">
    <location>
        <begin position="106"/>
        <end position="125"/>
    </location>
</feature>
<dbReference type="Pfam" id="PF00924">
    <property type="entry name" value="MS_channel_2nd"/>
    <property type="match status" value="1"/>
</dbReference>
<feature type="transmembrane region" description="Helical" evidence="7">
    <location>
        <begin position="58"/>
        <end position="82"/>
    </location>
</feature>
<evidence type="ECO:0000256" key="3">
    <source>
        <dbReference type="ARBA" id="ARBA00022475"/>
    </source>
</evidence>
<evidence type="ECO:0000256" key="1">
    <source>
        <dbReference type="ARBA" id="ARBA00004651"/>
    </source>
</evidence>
<dbReference type="Gene3D" id="1.10.287.1260">
    <property type="match status" value="1"/>
</dbReference>
<dbReference type="SUPFAM" id="SSF82861">
    <property type="entry name" value="Mechanosensitive channel protein MscS (YggB), transmembrane region"/>
    <property type="match status" value="1"/>
</dbReference>
<dbReference type="Pfam" id="PF21082">
    <property type="entry name" value="MS_channel_3rd"/>
    <property type="match status" value="1"/>
</dbReference>
<feature type="domain" description="Mechanosensitive ion channel MscS" evidence="8">
    <location>
        <begin position="148"/>
        <end position="215"/>
    </location>
</feature>
<feature type="transmembrane region" description="Helical" evidence="7">
    <location>
        <begin position="131"/>
        <end position="161"/>
    </location>
</feature>
<dbReference type="GO" id="GO:0008381">
    <property type="term" value="F:mechanosensitive monoatomic ion channel activity"/>
    <property type="evidence" value="ECO:0007669"/>
    <property type="project" value="InterPro"/>
</dbReference>
<dbReference type="EMBL" id="DXAY01000134">
    <property type="protein sequence ID" value="HIZ74715.1"/>
    <property type="molecule type" value="Genomic_DNA"/>
</dbReference>
<dbReference type="Pfam" id="PF05552">
    <property type="entry name" value="MS_channel_1st_1"/>
    <property type="match status" value="1"/>
</dbReference>
<evidence type="ECO:0000256" key="5">
    <source>
        <dbReference type="ARBA" id="ARBA00022989"/>
    </source>
</evidence>
<comment type="similarity">
    <text evidence="2">Belongs to the MscS (TC 1.A.23) family.</text>
</comment>
<evidence type="ECO:0000256" key="6">
    <source>
        <dbReference type="ARBA" id="ARBA00023136"/>
    </source>
</evidence>
<comment type="caution">
    <text evidence="10">The sequence shown here is derived from an EMBL/GenBank/DDBJ whole genome shotgun (WGS) entry which is preliminary data.</text>
</comment>
<evidence type="ECO:0000259" key="9">
    <source>
        <dbReference type="Pfam" id="PF21082"/>
    </source>
</evidence>
<sequence>MIWTALRSAAYITTLTSTADTTEQTVDDVIDSATQVTAEAGQEVNQFFQFFQDNLPNIVAFGIRVVLALVFFFIGGKVISWIRKLVRRSMDRAGADTGVCQFVDSLLKFCLYAVLIFTIATKFGVESSSVAALIASAGVAVGLALQGSLANFAGGILILILKPFVVGDYIIVTGEGIEGTVKEIQIFYTKMATVDNQTVIVPNSILTDNSLTNVTARPERQLDLKVGISYDADLRKAKRLIEDMLVNNENIIQDEDVKVFVDSLADSSVVIGLRAWVPTEKYWATRWKLLEDIKLTFDKEGIEIPYDQLTVHVKRQDSEPVLNGAGSHAERQR</sequence>
<dbReference type="Gene3D" id="2.30.30.60">
    <property type="match status" value="1"/>
</dbReference>
<reference evidence="10" key="1">
    <citation type="journal article" date="2021" name="PeerJ">
        <title>Extensive microbial diversity within the chicken gut microbiome revealed by metagenomics and culture.</title>
        <authorList>
            <person name="Gilroy R."/>
            <person name="Ravi A."/>
            <person name="Getino M."/>
            <person name="Pursley I."/>
            <person name="Horton D.L."/>
            <person name="Alikhan N.F."/>
            <person name="Baker D."/>
            <person name="Gharbi K."/>
            <person name="Hall N."/>
            <person name="Watson M."/>
            <person name="Adriaenssens E.M."/>
            <person name="Foster-Nyarko E."/>
            <person name="Jarju S."/>
            <person name="Secka A."/>
            <person name="Antonio M."/>
            <person name="Oren A."/>
            <person name="Chaudhuri R.R."/>
            <person name="La Ragione R."/>
            <person name="Hildebrand F."/>
            <person name="Pallen M.J."/>
        </authorList>
    </citation>
    <scope>NUCLEOTIDE SEQUENCE</scope>
    <source>
        <strain evidence="10">CHK196-3914</strain>
    </source>
</reference>
<keyword evidence="6 7" id="KW-0472">Membrane</keyword>
<dbReference type="InterPro" id="IPR023408">
    <property type="entry name" value="MscS_beta-dom_sf"/>
</dbReference>
<dbReference type="PROSITE" id="PS01246">
    <property type="entry name" value="UPF0003"/>
    <property type="match status" value="1"/>
</dbReference>
<comment type="subcellular location">
    <subcellularLocation>
        <location evidence="1">Cell membrane</location>
        <topology evidence="1">Multi-pass membrane protein</topology>
    </subcellularLocation>
</comment>
<dbReference type="InterPro" id="IPR011066">
    <property type="entry name" value="MscS_channel_C_sf"/>
</dbReference>
<keyword evidence="5 7" id="KW-1133">Transmembrane helix</keyword>
<dbReference type="SUPFAM" id="SSF82689">
    <property type="entry name" value="Mechanosensitive channel protein MscS (YggB), C-terminal domain"/>
    <property type="match status" value="1"/>
</dbReference>
<dbReference type="InterPro" id="IPR008910">
    <property type="entry name" value="MSC_TM_helix"/>
</dbReference>
<evidence type="ECO:0000256" key="2">
    <source>
        <dbReference type="ARBA" id="ARBA00008017"/>
    </source>
</evidence>
<evidence type="ECO:0000256" key="7">
    <source>
        <dbReference type="SAM" id="Phobius"/>
    </source>
</evidence>
<keyword evidence="4 7" id="KW-0812">Transmembrane</keyword>
<dbReference type="SUPFAM" id="SSF50182">
    <property type="entry name" value="Sm-like ribonucleoproteins"/>
    <property type="match status" value="1"/>
</dbReference>
<dbReference type="InterPro" id="IPR006685">
    <property type="entry name" value="MscS_channel_2nd"/>
</dbReference>
<reference evidence="10" key="2">
    <citation type="submission" date="2021-04" db="EMBL/GenBank/DDBJ databases">
        <authorList>
            <person name="Gilroy R."/>
        </authorList>
    </citation>
    <scope>NUCLEOTIDE SEQUENCE</scope>
    <source>
        <strain evidence="10">CHK196-3914</strain>
    </source>
</reference>
<dbReference type="Gene3D" id="3.30.70.100">
    <property type="match status" value="1"/>
</dbReference>
<evidence type="ECO:0000313" key="10">
    <source>
        <dbReference type="EMBL" id="HIZ74715.1"/>
    </source>
</evidence>
<evidence type="ECO:0000313" key="11">
    <source>
        <dbReference type="Proteomes" id="UP000824116"/>
    </source>
</evidence>
<dbReference type="InterPro" id="IPR010920">
    <property type="entry name" value="LSM_dom_sf"/>
</dbReference>
<dbReference type="InterPro" id="IPR049278">
    <property type="entry name" value="MS_channel_C"/>
</dbReference>
<name>A0A9D2G939_9FIRM</name>
<dbReference type="GO" id="GO:0005886">
    <property type="term" value="C:plasma membrane"/>
    <property type="evidence" value="ECO:0007669"/>
    <property type="project" value="UniProtKB-SubCell"/>
</dbReference>
<dbReference type="InterPro" id="IPR045275">
    <property type="entry name" value="MscS_archaea/bacteria_type"/>
</dbReference>
<protein>
    <submittedName>
        <fullName evidence="10">Mechanosensitive ion channel family protein</fullName>
    </submittedName>
</protein>
<dbReference type="InterPro" id="IPR011014">
    <property type="entry name" value="MscS_channel_TM-2"/>
</dbReference>
<keyword evidence="3" id="KW-1003">Cell membrane</keyword>
<gene>
    <name evidence="10" type="ORF">H9723_05670</name>
</gene>